<evidence type="ECO:0000256" key="1">
    <source>
        <dbReference type="RuleBase" id="RU365079"/>
    </source>
</evidence>
<keyword evidence="5" id="KW-1185">Reference proteome</keyword>
<comment type="similarity">
    <text evidence="1">Belongs to the TIM50 family.</text>
</comment>
<keyword evidence="1" id="KW-0811">Translocation</keyword>
<keyword evidence="1" id="KW-0813">Transport</keyword>
<feature type="compositionally biased region" description="Low complexity" evidence="2">
    <location>
        <begin position="32"/>
        <end position="42"/>
    </location>
</feature>
<dbReference type="PANTHER" id="PTHR12210">
    <property type="entry name" value="DULLARD PROTEIN PHOSPHATASE"/>
    <property type="match status" value="1"/>
</dbReference>
<dbReference type="InterPro" id="IPR004274">
    <property type="entry name" value="FCP1_dom"/>
</dbReference>
<reference evidence="5" key="1">
    <citation type="submission" date="2024-04" db="EMBL/GenBank/DDBJ databases">
        <authorList>
            <person name="Shaw F."/>
            <person name="Minotto A."/>
        </authorList>
    </citation>
    <scope>NUCLEOTIDE SEQUENCE [LARGE SCALE GENOMIC DNA]</scope>
</reference>
<dbReference type="SUPFAM" id="SSF56784">
    <property type="entry name" value="HAD-like"/>
    <property type="match status" value="1"/>
</dbReference>
<feature type="compositionally biased region" description="Pro residues" evidence="2">
    <location>
        <begin position="66"/>
        <end position="75"/>
    </location>
</feature>
<dbReference type="Proteomes" id="UP001497453">
    <property type="component" value="Chromosome 2"/>
</dbReference>
<dbReference type="EMBL" id="OZ037945">
    <property type="protein sequence ID" value="CAL1701720.1"/>
    <property type="molecule type" value="Genomic_DNA"/>
</dbReference>
<dbReference type="InterPro" id="IPR050365">
    <property type="entry name" value="TIM50"/>
</dbReference>
<name>A0ABP1D1D1_9APHY</name>
<feature type="region of interest" description="Disordered" evidence="2">
    <location>
        <begin position="29"/>
        <end position="121"/>
    </location>
</feature>
<proteinExistence type="inferred from homology"/>
<feature type="compositionally biased region" description="Acidic residues" evidence="2">
    <location>
        <begin position="354"/>
        <end position="366"/>
    </location>
</feature>
<dbReference type="InterPro" id="IPR036412">
    <property type="entry name" value="HAD-like_sf"/>
</dbReference>
<feature type="region of interest" description="Disordered" evidence="2">
    <location>
        <begin position="259"/>
        <end position="296"/>
    </location>
</feature>
<dbReference type="InterPro" id="IPR023214">
    <property type="entry name" value="HAD_sf"/>
</dbReference>
<evidence type="ECO:0000259" key="3">
    <source>
        <dbReference type="PROSITE" id="PS50969"/>
    </source>
</evidence>
<feature type="compositionally biased region" description="Basic and acidic residues" evidence="2">
    <location>
        <begin position="44"/>
        <end position="63"/>
    </location>
</feature>
<gene>
    <name evidence="4" type="ORF">GFSPODELE1_LOCUS3722</name>
</gene>
<sequence>MSGYYPNSQQSMFPARQSNLSYIPHYGFVDTSSRQSSSRARQNIYRDHEHYSTDQEVHSEGDYWQRPPPPPSPPRRAPKEPKAYREHDDRPVTPPPSQKPSKEYLSIASQPPSTFSDSDPLPRKLLILDLNGTLLHRSSATPPNRHKQRTTPWTDDRPRDSSGRVLPRLRPVHPRPYMPSFRNYLFAPETKKWLDAMIWSSAQPHSVNDMVDKTFGDTKDELLTIWARDTLGLSDEHYARKVQTFKDLTKPWAGLPSLLSPSELRRSPSPASSIASTQHGSPPPSSPLRSSSPSIELARQDHSALTTLLLDDSPRKAELQPYNHICIPEYDGARRAKDLQLLEAQREISREHEEEAETQQDVEEAAESASAQLDAVALEDTTAGVEDDTRKRKRKHKKKKRRTAFLATGRDPGSLESGYDPTLLAVIGVLDEVKRQANVAAWIHSGGLWGPPELNLREQVYRPAQTGEEVDTSLDSLESSNSEVSSGSDLSVKEEGPYERKEKKRQKKRSPFRPAQAEGVDHEGSSSPSAPPKHVGEGSGANQEPTDEATAAAGSRSPPAMWFEHMPTLLYWAARGKEVLEKMGIPIEHGIEK</sequence>
<feature type="domain" description="FCP1 homology" evidence="3">
    <location>
        <begin position="119"/>
        <end position="351"/>
    </location>
</feature>
<feature type="region of interest" description="Disordered" evidence="2">
    <location>
        <begin position="136"/>
        <end position="171"/>
    </location>
</feature>
<dbReference type="Pfam" id="PF03031">
    <property type="entry name" value="NIF"/>
    <property type="match status" value="1"/>
</dbReference>
<comment type="subcellular location">
    <subcellularLocation>
        <location evidence="1">Mitochondrion inner membrane</location>
        <topology evidence="1">Single-pass membrane protein</topology>
    </subcellularLocation>
</comment>
<protein>
    <recommendedName>
        <fullName evidence="1">Mitochondrial import inner membrane translocase subunit TIM50</fullName>
    </recommendedName>
</protein>
<feature type="region of interest" description="Disordered" evidence="2">
    <location>
        <begin position="465"/>
        <end position="560"/>
    </location>
</feature>
<comment type="function">
    <text evidence="1">Essential component of the TIM23 complex, a complex that mediates the translocation of transit peptide-containing proteins across the mitochondrial inner membrane.</text>
</comment>
<organism evidence="4 5">
    <name type="scientific">Somion occarium</name>
    <dbReference type="NCBI Taxonomy" id="3059160"/>
    <lineage>
        <taxon>Eukaryota</taxon>
        <taxon>Fungi</taxon>
        <taxon>Dikarya</taxon>
        <taxon>Basidiomycota</taxon>
        <taxon>Agaricomycotina</taxon>
        <taxon>Agaricomycetes</taxon>
        <taxon>Polyporales</taxon>
        <taxon>Cerrenaceae</taxon>
        <taxon>Somion</taxon>
    </lineage>
</organism>
<feature type="compositionally biased region" description="Basic and acidic residues" evidence="2">
    <location>
        <begin position="77"/>
        <end position="91"/>
    </location>
</feature>
<feature type="compositionally biased region" description="Basic and acidic residues" evidence="2">
    <location>
        <begin position="491"/>
        <end position="501"/>
    </location>
</feature>
<evidence type="ECO:0000256" key="2">
    <source>
        <dbReference type="SAM" id="MobiDB-lite"/>
    </source>
</evidence>
<keyword evidence="1" id="KW-0653">Protein transport</keyword>
<keyword evidence="1" id="KW-0496">Mitochondrion</keyword>
<dbReference type="Gene3D" id="3.40.50.1000">
    <property type="entry name" value="HAD superfamily/HAD-like"/>
    <property type="match status" value="1"/>
</dbReference>
<evidence type="ECO:0000313" key="5">
    <source>
        <dbReference type="Proteomes" id="UP001497453"/>
    </source>
</evidence>
<feature type="region of interest" description="Disordered" evidence="2">
    <location>
        <begin position="348"/>
        <end position="416"/>
    </location>
</feature>
<feature type="compositionally biased region" description="Low complexity" evidence="2">
    <location>
        <begin position="473"/>
        <end position="490"/>
    </location>
</feature>
<accession>A0ABP1D1D1</accession>
<feature type="compositionally biased region" description="Low complexity" evidence="2">
    <location>
        <begin position="259"/>
        <end position="276"/>
    </location>
</feature>
<feature type="compositionally biased region" description="Polar residues" evidence="2">
    <location>
        <begin position="107"/>
        <end position="117"/>
    </location>
</feature>
<keyword evidence="1" id="KW-0809">Transit peptide</keyword>
<feature type="compositionally biased region" description="Basic residues" evidence="2">
    <location>
        <begin position="391"/>
        <end position="403"/>
    </location>
</feature>
<evidence type="ECO:0000313" key="4">
    <source>
        <dbReference type="EMBL" id="CAL1701720.1"/>
    </source>
</evidence>
<dbReference type="PROSITE" id="PS50969">
    <property type="entry name" value="FCP1"/>
    <property type="match status" value="1"/>
</dbReference>
<feature type="compositionally biased region" description="Basic residues" evidence="2">
    <location>
        <begin position="502"/>
        <end position="511"/>
    </location>
</feature>
<dbReference type="SMART" id="SM00577">
    <property type="entry name" value="CPDc"/>
    <property type="match status" value="1"/>
</dbReference>
<comment type="subunit">
    <text evidence="1">Component of the TIM23 complex.</text>
</comment>